<keyword evidence="1" id="KW-0472">Membrane</keyword>
<sequence length="116" mass="12984">MTIDASLDKRLNRVVRNHERMRRNGVVHRVGKDGLIRSRPRLVRPRVPLKGVLLIAALFIAFKSLLFAQLGAGNYAEKVEALRSGSAIERAGAVLMQEEPVTVAVGGYLKQFFFQR</sequence>
<name>A0A238K273_9RHOB</name>
<dbReference type="Proteomes" id="UP000203464">
    <property type="component" value="Unassembled WGS sequence"/>
</dbReference>
<evidence type="ECO:0000313" key="3">
    <source>
        <dbReference type="Proteomes" id="UP000203464"/>
    </source>
</evidence>
<reference evidence="3" key="1">
    <citation type="submission" date="2017-05" db="EMBL/GenBank/DDBJ databases">
        <authorList>
            <person name="Rodrigo-Torres L."/>
            <person name="Arahal R. D."/>
            <person name="Lucena T."/>
        </authorList>
    </citation>
    <scope>NUCLEOTIDE SEQUENCE [LARGE SCALE GENOMIC DNA]</scope>
    <source>
        <strain evidence="3">CECT 8868</strain>
    </source>
</reference>
<dbReference type="EMBL" id="FXYD01000002">
    <property type="protein sequence ID" value="SMX36975.1"/>
    <property type="molecule type" value="Genomic_DNA"/>
</dbReference>
<dbReference type="OrthoDB" id="7866534at2"/>
<evidence type="ECO:0000313" key="2">
    <source>
        <dbReference type="EMBL" id="SMX36975.1"/>
    </source>
</evidence>
<dbReference type="AlphaFoldDB" id="A0A238K273"/>
<proteinExistence type="predicted"/>
<protein>
    <submittedName>
        <fullName evidence="2">Uncharacterized protein</fullName>
    </submittedName>
</protein>
<keyword evidence="1" id="KW-1133">Transmembrane helix</keyword>
<dbReference type="RefSeq" id="WP_093995662.1">
    <property type="nucleotide sequence ID" value="NZ_FXYD01000002.1"/>
</dbReference>
<feature type="transmembrane region" description="Helical" evidence="1">
    <location>
        <begin position="47"/>
        <end position="68"/>
    </location>
</feature>
<accession>A0A238K273</accession>
<gene>
    <name evidence="2" type="ORF">OCA8868_01199</name>
</gene>
<keyword evidence="1" id="KW-0812">Transmembrane</keyword>
<evidence type="ECO:0000256" key="1">
    <source>
        <dbReference type="SAM" id="Phobius"/>
    </source>
</evidence>
<keyword evidence="3" id="KW-1185">Reference proteome</keyword>
<organism evidence="2 3">
    <name type="scientific">Octadecabacter ascidiaceicola</name>
    <dbReference type="NCBI Taxonomy" id="1655543"/>
    <lineage>
        <taxon>Bacteria</taxon>
        <taxon>Pseudomonadati</taxon>
        <taxon>Pseudomonadota</taxon>
        <taxon>Alphaproteobacteria</taxon>
        <taxon>Rhodobacterales</taxon>
        <taxon>Roseobacteraceae</taxon>
        <taxon>Octadecabacter</taxon>
    </lineage>
</organism>